<comment type="caution">
    <text evidence="2">The sequence shown here is derived from an EMBL/GenBank/DDBJ whole genome shotgun (WGS) entry which is preliminary data.</text>
</comment>
<dbReference type="PANTHER" id="PTHR21357">
    <property type="entry name" value="FAM172 FAMILY PROTEIN HOMOLOG CG10038"/>
    <property type="match status" value="1"/>
</dbReference>
<dbReference type="SUPFAM" id="SSF53474">
    <property type="entry name" value="alpha/beta-Hydrolases"/>
    <property type="match status" value="1"/>
</dbReference>
<keyword evidence="3" id="KW-1185">Reference proteome</keyword>
<organism evidence="2 3">
    <name type="scientific">Chiloscyllium punctatum</name>
    <name type="common">Brownbanded bambooshark</name>
    <name type="synonym">Hemiscyllium punctatum</name>
    <dbReference type="NCBI Taxonomy" id="137246"/>
    <lineage>
        <taxon>Eukaryota</taxon>
        <taxon>Metazoa</taxon>
        <taxon>Chordata</taxon>
        <taxon>Craniata</taxon>
        <taxon>Vertebrata</taxon>
        <taxon>Chondrichthyes</taxon>
        <taxon>Elasmobranchii</taxon>
        <taxon>Galeomorphii</taxon>
        <taxon>Galeoidea</taxon>
        <taxon>Orectolobiformes</taxon>
        <taxon>Hemiscylliidae</taxon>
        <taxon>Chiloscyllium</taxon>
    </lineage>
</organism>
<dbReference type="GO" id="GO:0031048">
    <property type="term" value="P:regulatory ncRNA-mediated heterochromatin formation"/>
    <property type="evidence" value="ECO:0007669"/>
    <property type="project" value="TreeGrafter"/>
</dbReference>
<dbReference type="GO" id="GO:0035197">
    <property type="term" value="F:siRNA binding"/>
    <property type="evidence" value="ECO:0007669"/>
    <property type="project" value="TreeGrafter"/>
</dbReference>
<evidence type="ECO:0000313" key="2">
    <source>
        <dbReference type="EMBL" id="GCC28982.1"/>
    </source>
</evidence>
<dbReference type="OrthoDB" id="421951at2759"/>
<dbReference type="STRING" id="137246.A0A401SEY2"/>
<proteinExistence type="predicted"/>
<name>A0A401SEY2_CHIPU</name>
<dbReference type="InterPro" id="IPR048263">
    <property type="entry name" value="Arb2"/>
</dbReference>
<dbReference type="InterPro" id="IPR029058">
    <property type="entry name" value="AB_hydrolase_fold"/>
</dbReference>
<dbReference type="AlphaFoldDB" id="A0A401SEY2"/>
<protein>
    <recommendedName>
        <fullName evidence="1">Arb2 domain-containing protein</fullName>
    </recommendedName>
</protein>
<dbReference type="OMA" id="QWSQQAI"/>
<dbReference type="InterPro" id="IPR053858">
    <property type="entry name" value="Arb2_dom"/>
</dbReference>
<accession>A0A401SEY2</accession>
<gene>
    <name evidence="2" type="ORF">chiPu_0007417</name>
</gene>
<dbReference type="Pfam" id="PF22749">
    <property type="entry name" value="Arb2"/>
    <property type="match status" value="1"/>
</dbReference>
<reference evidence="2 3" key="1">
    <citation type="journal article" date="2018" name="Nat. Ecol. Evol.">
        <title>Shark genomes provide insights into elasmobranch evolution and the origin of vertebrates.</title>
        <authorList>
            <person name="Hara Y"/>
            <person name="Yamaguchi K"/>
            <person name="Onimaru K"/>
            <person name="Kadota M"/>
            <person name="Koyanagi M"/>
            <person name="Keeley SD"/>
            <person name="Tatsumi K"/>
            <person name="Tanaka K"/>
            <person name="Motone F"/>
            <person name="Kageyama Y"/>
            <person name="Nozu R"/>
            <person name="Adachi N"/>
            <person name="Nishimura O"/>
            <person name="Nakagawa R"/>
            <person name="Tanegashima C"/>
            <person name="Kiyatake I"/>
            <person name="Matsumoto R"/>
            <person name="Murakumo K"/>
            <person name="Nishida K"/>
            <person name="Terakita A"/>
            <person name="Kuratani S"/>
            <person name="Sato K"/>
            <person name="Hyodo S Kuraku.S."/>
        </authorList>
    </citation>
    <scope>NUCLEOTIDE SEQUENCE [LARGE SCALE GENOMIC DNA]</scope>
</reference>
<dbReference type="GO" id="GO:0005634">
    <property type="term" value="C:nucleus"/>
    <property type="evidence" value="ECO:0007669"/>
    <property type="project" value="TreeGrafter"/>
</dbReference>
<feature type="domain" description="Arb2" evidence="1">
    <location>
        <begin position="14"/>
        <end position="272"/>
    </location>
</feature>
<dbReference type="EMBL" id="BEZZ01000228">
    <property type="protein sequence ID" value="GCC28982.1"/>
    <property type="molecule type" value="Genomic_DNA"/>
</dbReference>
<sequence length="341" mass="39518">MEEPAIHQQLESAEKLKKFKYYFNEKGQLRHTETNEPFVFKQHSNATNWNHQWYKAFGTTLAEYVYELLEKECRLKRVYIPVDGGRSFCFMSERALSNPSKLIVLMQDRGVMRAGTWSQQLILHDCLDTGTQIPFIKKALSERYEVIVLNSNDFMAVNQDDDAEKKKQPDSDERELKLEQTLIVESVEAYTIYIWDQFISKCPDNSVAFIAHGYGGLIFVNLLNERRDVMSKVYAVAFINSVHDADHQNVGQIGRDWIEKHCRNWLPSPKPLDKPVPSLRMGCTQVSAGTEKPHLAPMTCFHSIFKHLKKVSNMQKANRIIRSPILTRSLSKKNYRKQGKM</sequence>
<evidence type="ECO:0000313" key="3">
    <source>
        <dbReference type="Proteomes" id="UP000287033"/>
    </source>
</evidence>
<dbReference type="PANTHER" id="PTHR21357:SF2">
    <property type="entry name" value="PROTEIN FAM172B-RELATED"/>
    <property type="match status" value="1"/>
</dbReference>
<dbReference type="Proteomes" id="UP000287033">
    <property type="component" value="Unassembled WGS sequence"/>
</dbReference>
<evidence type="ECO:0000259" key="1">
    <source>
        <dbReference type="Pfam" id="PF22749"/>
    </source>
</evidence>